<keyword evidence="2" id="KW-1185">Reference proteome</keyword>
<name>A0A2D2W512_9CAUD</name>
<evidence type="ECO:0000313" key="1">
    <source>
        <dbReference type="EMBL" id="ATS93382.1"/>
    </source>
</evidence>
<accession>A0A2D2W512</accession>
<dbReference type="Proteomes" id="UP000240487">
    <property type="component" value="Segment"/>
</dbReference>
<gene>
    <name evidence="1" type="ORF">R1B41kb_p021</name>
</gene>
<evidence type="ECO:0000313" key="2">
    <source>
        <dbReference type="Proteomes" id="UP000240487"/>
    </source>
</evidence>
<protein>
    <submittedName>
        <fullName evidence="1">Uncharacterized protein</fullName>
    </submittedName>
</protein>
<reference evidence="1 2" key="1">
    <citation type="submission" date="2017-09" db="EMBL/GenBank/DDBJ databases">
        <title>Complete genome sequence of bacteriophage (DU_RP_I) infecting Ralstonia solanacearum.</title>
        <authorList>
            <person name="Park T.-H."/>
        </authorList>
    </citation>
    <scope>NUCLEOTIDE SEQUENCE [LARGE SCALE GENOMIC DNA]</scope>
</reference>
<proteinExistence type="predicted"/>
<dbReference type="EMBL" id="MF979559">
    <property type="protein sequence ID" value="ATS93382.1"/>
    <property type="molecule type" value="Genomic_DNA"/>
</dbReference>
<sequence length="63" mass="7291">MANDKFPPIPKELLEALEKRFPETPLENIGSVDQLRLAQGELRVVRFLRAQFEKQAKNILENT</sequence>
<organism evidence="1 2">
    <name type="scientific">Ralstonia phage DU_RP_I</name>
    <dbReference type="NCBI Taxonomy" id="2041493"/>
    <lineage>
        <taxon>Viruses</taxon>
        <taxon>Duplodnaviria</taxon>
        <taxon>Heunggongvirae</taxon>
        <taxon>Uroviricota</taxon>
        <taxon>Caudoviricetes</taxon>
        <taxon>Autographivirales</taxon>
        <taxon>Gyeongsanvirus</taxon>
        <taxon>Gyeongsanvirus DURPI</taxon>
    </lineage>
</organism>